<dbReference type="GO" id="GO:0003824">
    <property type="term" value="F:catalytic activity"/>
    <property type="evidence" value="ECO:0007669"/>
    <property type="project" value="InterPro"/>
</dbReference>
<dbReference type="PANTHER" id="PTHR42964">
    <property type="entry name" value="ENOYL-COA HYDRATASE"/>
    <property type="match status" value="1"/>
</dbReference>
<dbReference type="Proteomes" id="UP000483078">
    <property type="component" value="Unassembled WGS sequence"/>
</dbReference>
<evidence type="ECO:0000313" key="4">
    <source>
        <dbReference type="Proteomes" id="UP000483078"/>
    </source>
</evidence>
<accession>A0A7C9LQ88</accession>
<dbReference type="EMBL" id="VENJ01000019">
    <property type="protein sequence ID" value="MTJ05540.1"/>
    <property type="molecule type" value="Genomic_DNA"/>
</dbReference>
<dbReference type="Gene3D" id="1.10.12.10">
    <property type="entry name" value="Lyase 2-enoyl-coa Hydratase, Chain A, domain 2"/>
    <property type="match status" value="1"/>
</dbReference>
<dbReference type="InterPro" id="IPR018376">
    <property type="entry name" value="Enoyl-CoA_hyd/isom_CS"/>
</dbReference>
<comment type="similarity">
    <text evidence="1 2">Belongs to the enoyl-CoA hydratase/isomerase family.</text>
</comment>
<reference evidence="3 4" key="1">
    <citation type="submission" date="2019-06" db="EMBL/GenBank/DDBJ databases">
        <title>Enrichment of Autotrophic Halophilic Microorganisms from Red Sea Brine Pool Using Microbial Electrosynthesis System.</title>
        <authorList>
            <person name="Alqahtani M.F."/>
            <person name="Bajracharya S."/>
            <person name="Katuri K.P."/>
            <person name="Ali M."/>
            <person name="Saikaly P.E."/>
        </authorList>
    </citation>
    <scope>NUCLEOTIDE SEQUENCE [LARGE SCALE GENOMIC DNA]</scope>
    <source>
        <strain evidence="3">MES6</strain>
    </source>
</reference>
<dbReference type="SUPFAM" id="SSF52096">
    <property type="entry name" value="ClpP/crotonase"/>
    <property type="match status" value="1"/>
</dbReference>
<dbReference type="InterPro" id="IPR014748">
    <property type="entry name" value="Enoyl-CoA_hydra_C"/>
</dbReference>
<comment type="caution">
    <text evidence="3">The sequence shown here is derived from an EMBL/GenBank/DDBJ whole genome shotgun (WGS) entry which is preliminary data.</text>
</comment>
<dbReference type="AlphaFoldDB" id="A0A7C9LQ88"/>
<protein>
    <submittedName>
        <fullName evidence="3">Crotonase/enoyl-CoA hydratase family protein</fullName>
    </submittedName>
</protein>
<proteinExistence type="inferred from homology"/>
<dbReference type="InterPro" id="IPR051683">
    <property type="entry name" value="Enoyl-CoA_Hydratase/Isomerase"/>
</dbReference>
<dbReference type="PANTHER" id="PTHR42964:SF1">
    <property type="entry name" value="POLYKETIDE BIOSYNTHESIS ENOYL-COA HYDRATASE PKSH-RELATED"/>
    <property type="match status" value="1"/>
</dbReference>
<dbReference type="PROSITE" id="PS00166">
    <property type="entry name" value="ENOYL_COA_HYDRATASE"/>
    <property type="match status" value="1"/>
</dbReference>
<dbReference type="InterPro" id="IPR029045">
    <property type="entry name" value="ClpP/crotonase-like_dom_sf"/>
</dbReference>
<dbReference type="CDD" id="cd06558">
    <property type="entry name" value="crotonase-like"/>
    <property type="match status" value="1"/>
</dbReference>
<evidence type="ECO:0000256" key="1">
    <source>
        <dbReference type="ARBA" id="ARBA00005254"/>
    </source>
</evidence>
<dbReference type="Gene3D" id="3.90.226.10">
    <property type="entry name" value="2-enoyl-CoA Hydratase, Chain A, domain 1"/>
    <property type="match status" value="1"/>
</dbReference>
<organism evidence="3 4">
    <name type="scientific">Sediminimonas qiaohouensis</name>
    <dbReference type="NCBI Taxonomy" id="552061"/>
    <lineage>
        <taxon>Bacteria</taxon>
        <taxon>Pseudomonadati</taxon>
        <taxon>Pseudomonadota</taxon>
        <taxon>Alphaproteobacteria</taxon>
        <taxon>Rhodobacterales</taxon>
        <taxon>Roseobacteraceae</taxon>
        <taxon>Sediminimonas</taxon>
    </lineage>
</organism>
<dbReference type="InterPro" id="IPR001753">
    <property type="entry name" value="Enoyl-CoA_hydra/iso"/>
</dbReference>
<gene>
    <name evidence="3" type="ORF">FH759_12710</name>
</gene>
<evidence type="ECO:0000256" key="2">
    <source>
        <dbReference type="RuleBase" id="RU003707"/>
    </source>
</evidence>
<name>A0A7C9LQ88_9RHOB</name>
<dbReference type="NCBIfam" id="NF005675">
    <property type="entry name" value="PRK07468.1"/>
    <property type="match status" value="1"/>
</dbReference>
<dbReference type="RefSeq" id="WP_273250326.1">
    <property type="nucleotide sequence ID" value="NZ_VENJ01000019.1"/>
</dbReference>
<dbReference type="Pfam" id="PF00378">
    <property type="entry name" value="ECH_1"/>
    <property type="match status" value="1"/>
</dbReference>
<evidence type="ECO:0000313" key="3">
    <source>
        <dbReference type="EMBL" id="MTJ05540.1"/>
    </source>
</evidence>
<sequence length="263" mass="27746">MGDTISIERDSRGVATLWLDRADKHNALSARMIAEITQAAQDLGADDTVRVVVLAARGKSFCAGGDLGWMRDQMAAEPAQRAEEAGKLAWMLQALNTLPKPLIGRVHGNAFGGGVGMASVCDIAIGGDAVLMGLTETRLGLIPATIGPYVCARMGEARARRVFMSGRRFGAGEAVDLGLLARVVPGEDLDAAVEAEVAPYLECAPEAVARAKALLRELGPRIDEAVVLHTIDELAACWTGDEAPEGIAAFFDKRKPRWQGGAG</sequence>